<dbReference type="Gene3D" id="3.40.50.720">
    <property type="entry name" value="NAD(P)-binding Rossmann-like Domain"/>
    <property type="match status" value="2"/>
</dbReference>
<dbReference type="PANTHER" id="PTHR42795:SF1">
    <property type="entry name" value="ALANINE DEHYDROGENASE"/>
    <property type="match status" value="1"/>
</dbReference>
<proteinExistence type="predicted"/>
<dbReference type="GO" id="GO:0000286">
    <property type="term" value="F:alanine dehydrogenase activity"/>
    <property type="evidence" value="ECO:0007669"/>
    <property type="project" value="TreeGrafter"/>
</dbReference>
<dbReference type="Pfam" id="PF01262">
    <property type="entry name" value="AlaDh_PNT_C"/>
    <property type="match status" value="1"/>
</dbReference>
<dbReference type="InterPro" id="IPR007698">
    <property type="entry name" value="AlaDH/PNT_NAD(H)-bd"/>
</dbReference>
<feature type="domain" description="Alanine dehydrogenase/pyridine nucleotide transhydrogenase NAD(H)-binding" evidence="2">
    <location>
        <begin position="150"/>
        <end position="302"/>
    </location>
</feature>
<dbReference type="SUPFAM" id="SSF52283">
    <property type="entry name" value="Formate/glycerate dehydrogenase catalytic domain-like"/>
    <property type="match status" value="1"/>
</dbReference>
<evidence type="ECO:0000259" key="3">
    <source>
        <dbReference type="SMART" id="SM01003"/>
    </source>
</evidence>
<dbReference type="GO" id="GO:0006524">
    <property type="term" value="P:alanine catabolic process"/>
    <property type="evidence" value="ECO:0007669"/>
    <property type="project" value="TreeGrafter"/>
</dbReference>
<name>A0A385JM88_PROMI</name>
<organism evidence="4">
    <name type="scientific">Proteus mirabilis</name>
    <dbReference type="NCBI Taxonomy" id="584"/>
    <lineage>
        <taxon>Bacteria</taxon>
        <taxon>Pseudomonadati</taxon>
        <taxon>Pseudomonadota</taxon>
        <taxon>Gammaproteobacteria</taxon>
        <taxon>Enterobacterales</taxon>
        <taxon>Morganellaceae</taxon>
        <taxon>Proteus</taxon>
    </lineage>
</organism>
<dbReference type="SUPFAM" id="SSF51735">
    <property type="entry name" value="NAD(P)-binding Rossmann-fold domains"/>
    <property type="match status" value="1"/>
</dbReference>
<dbReference type="GO" id="GO:0005886">
    <property type="term" value="C:plasma membrane"/>
    <property type="evidence" value="ECO:0007669"/>
    <property type="project" value="TreeGrafter"/>
</dbReference>
<protein>
    <submittedName>
        <fullName evidence="4">Uncharacterized protein</fullName>
    </submittedName>
</protein>
<sequence>MHNLIAIFGTSAKKNENRIPLHPSLFHTIPQEVKKHLIFEKGYGRRFNINDDYFIKNFAGVAERKDLFLTSNVWVLPKPEQEDYKYFSSGKILFGWLHCVQGYEITQAAIENNMTLISWESMYGGNDNTHIFNRNNELAGYAAVQHMLMLQGINGYFGKKLKAAVLGFGATGRGSINSLKSLGINDITVFSNRPTFLIKSPIESIDYRKITHNNNDVYLEDDKKNIVEPIEVLNKFDIIINCILQNPVSPITFIHNKEINKIDKRTIIIDISCDKGMGFEFARPTNFSKPFISINENINYYCIDNTPSIYWESASYEITKSLTPFLELFINNSWKDDIIIKNAIEIENGIIKNKKIIDFQKRNKDYPYKI</sequence>
<keyword evidence="1" id="KW-0560">Oxidoreductase</keyword>
<accession>A0A385JM88</accession>
<dbReference type="PANTHER" id="PTHR42795">
    <property type="entry name" value="ALANINE DEHYDROGENASE"/>
    <property type="match status" value="1"/>
</dbReference>
<dbReference type="SMART" id="SM01003">
    <property type="entry name" value="AlaDh_PNT_N"/>
    <property type="match status" value="1"/>
</dbReference>
<dbReference type="SMART" id="SM01002">
    <property type="entry name" value="AlaDh_PNT_C"/>
    <property type="match status" value="1"/>
</dbReference>
<dbReference type="RefSeq" id="WP_109880528.1">
    <property type="nucleotide sequence ID" value="NZ_BGMB01000022.1"/>
</dbReference>
<reference evidence="4" key="1">
    <citation type="journal article" date="2017" name="PLoS ONE">
        <title>Genetic diversity of the O antigens of Proteus species and the development of a suspension array for molecular serotyping.</title>
        <authorList>
            <person name="Yu X."/>
            <person name="Torzewska A."/>
            <person name="Zhang X."/>
            <person name="Yin Z."/>
            <person name="Drzewiecka D."/>
            <person name="Cao H."/>
            <person name="Liu B."/>
            <person name="Knirel Y.A."/>
            <person name="Rozalski A."/>
            <person name="Wang L."/>
        </authorList>
    </citation>
    <scope>NUCLEOTIDE SEQUENCE</scope>
    <source>
        <strain evidence="4">PrK 26/57</strain>
    </source>
</reference>
<feature type="domain" description="Alanine dehydrogenase/pyridine nucleotide transhydrogenase N-terminal" evidence="3">
    <location>
        <begin position="9"/>
        <end position="139"/>
    </location>
</feature>
<dbReference type="AlphaFoldDB" id="A0A385JM88"/>
<dbReference type="InterPro" id="IPR036291">
    <property type="entry name" value="NAD(P)-bd_dom_sf"/>
</dbReference>
<dbReference type="EMBL" id="KY710693">
    <property type="protein sequence ID" value="AXY99445.1"/>
    <property type="molecule type" value="Genomic_DNA"/>
</dbReference>
<evidence type="ECO:0000313" key="4">
    <source>
        <dbReference type="EMBL" id="AXY99445.1"/>
    </source>
</evidence>
<dbReference type="Pfam" id="PF05222">
    <property type="entry name" value="AlaDh_PNT_N"/>
    <property type="match status" value="1"/>
</dbReference>
<dbReference type="InterPro" id="IPR007886">
    <property type="entry name" value="AlaDH/PNT_N"/>
</dbReference>
<evidence type="ECO:0000259" key="2">
    <source>
        <dbReference type="SMART" id="SM01002"/>
    </source>
</evidence>
<evidence type="ECO:0000256" key="1">
    <source>
        <dbReference type="ARBA" id="ARBA00023002"/>
    </source>
</evidence>